<evidence type="ECO:0000313" key="1">
    <source>
        <dbReference type="EMBL" id="KKN50927.1"/>
    </source>
</evidence>
<gene>
    <name evidence="1" type="ORF">LCGC14_0627920</name>
</gene>
<accession>A0A0F9RMB1</accession>
<name>A0A0F9RMB1_9ZZZZ</name>
<dbReference type="SUPFAM" id="SSF56672">
    <property type="entry name" value="DNA/RNA polymerases"/>
    <property type="match status" value="1"/>
</dbReference>
<protein>
    <submittedName>
        <fullName evidence="1">Uncharacterized protein</fullName>
    </submittedName>
</protein>
<proteinExistence type="predicted"/>
<dbReference type="EMBL" id="LAZR01001089">
    <property type="protein sequence ID" value="KKN50927.1"/>
    <property type="molecule type" value="Genomic_DNA"/>
</dbReference>
<organism evidence="1">
    <name type="scientific">marine sediment metagenome</name>
    <dbReference type="NCBI Taxonomy" id="412755"/>
    <lineage>
        <taxon>unclassified sequences</taxon>
        <taxon>metagenomes</taxon>
        <taxon>ecological metagenomes</taxon>
    </lineage>
</organism>
<reference evidence="1" key="1">
    <citation type="journal article" date="2015" name="Nature">
        <title>Complex archaea that bridge the gap between prokaryotes and eukaryotes.</title>
        <authorList>
            <person name="Spang A."/>
            <person name="Saw J.H."/>
            <person name="Jorgensen S.L."/>
            <person name="Zaremba-Niedzwiedzka K."/>
            <person name="Martijn J."/>
            <person name="Lind A.E."/>
            <person name="van Eijk R."/>
            <person name="Schleper C."/>
            <person name="Guy L."/>
            <person name="Ettema T.J."/>
        </authorList>
    </citation>
    <scope>NUCLEOTIDE SEQUENCE</scope>
</reference>
<comment type="caution">
    <text evidence="1">The sequence shown here is derived from an EMBL/GenBank/DDBJ whole genome shotgun (WGS) entry which is preliminary data.</text>
</comment>
<dbReference type="InterPro" id="IPR043502">
    <property type="entry name" value="DNA/RNA_pol_sf"/>
</dbReference>
<dbReference type="AlphaFoldDB" id="A0A0F9RMB1"/>
<sequence>MNGIVGYTAQTKGDQVLVERSYAGVKDNILTKDFNALSTWLTEQYPNSFHVVWDLSSFTAVIFPLLPPETQTELTTKTKVFVGDTKIFSVDRWFGITKTIHLHSNFVKKQENNFFGISHWMPSGTDIPADASEIAQYGERILAGLERMNIYPSKLTSPVGVFSDILKGYDLPTIYSNEAIIDACEYCIPMMRNEWRSAFKLGFFPKVYSYDLIGAYPSFIANLPNTDKCKIQKSDTYIKSDWAIVYGEIEIFPDISPIVFDSGDGFINPKGKWTGYFTKDELNWILKRQLGKFKLKNGHFIDWLSSDKPYKKPMAKLFALRNKEDEMVNNLAKKSAQGVSGKLDQDNQDGSLGELYNPIYAAMTRSRCRIHVADFIYDNDLLDSLLAVVVDGCESLKEVPLVNNGQMGTWRLDSVNPALIAGKGEIWKPDKKPLNISYDEIMGAIKAHPNKSYYDFDGKCIDLLVSTTDADRKYKNYPKTGGDLLNKLYDSEALEIGTL</sequence>